<dbReference type="HOGENOM" id="CLU_3134959_0_0_7"/>
<protein>
    <submittedName>
        <fullName evidence="1">Uncharacterized protein</fullName>
    </submittedName>
</protein>
<dbReference type="KEGG" id="dvm:DvMF_1795"/>
<name>B8DM95_NITV9</name>
<dbReference type="AlphaFoldDB" id="B8DM95"/>
<reference evidence="1" key="1">
    <citation type="submission" date="2008-10" db="EMBL/GenBank/DDBJ databases">
        <title>Complete sequence of Desulfovibrio vulgaris str. 'Miyazaki F'.</title>
        <authorList>
            <person name="Lucas S."/>
            <person name="Copeland A."/>
            <person name="Lapidus A."/>
            <person name="Glavina del Rio T."/>
            <person name="Dalin E."/>
            <person name="Tice H."/>
            <person name="Bruce D."/>
            <person name="Goodwin L."/>
            <person name="Pitluck S."/>
            <person name="Sims D."/>
            <person name="Brettin T."/>
            <person name="Detter J.C."/>
            <person name="Han C."/>
            <person name="Larimer F."/>
            <person name="Land M."/>
            <person name="Hauser L."/>
            <person name="Kyrpides N."/>
            <person name="Mikhailova N."/>
            <person name="Hazen T.C."/>
            <person name="Richardson P."/>
        </authorList>
    </citation>
    <scope>NUCLEOTIDE SEQUENCE</scope>
    <source>
        <strain evidence="1">Miyazaki F</strain>
    </source>
</reference>
<proteinExistence type="predicted"/>
<gene>
    <name evidence="1" type="ordered locus">DvMF_1795</name>
</gene>
<evidence type="ECO:0000313" key="1">
    <source>
        <dbReference type="EMBL" id="ACL08739.1"/>
    </source>
</evidence>
<dbReference type="EMBL" id="CP001197">
    <property type="protein sequence ID" value="ACL08739.1"/>
    <property type="molecule type" value="Genomic_DNA"/>
</dbReference>
<accession>B8DM95</accession>
<organism evidence="1">
    <name type="scientific">Nitratidesulfovibrio vulgaris (strain DSM 19637 / Miyazaki F)</name>
    <name type="common">Desulfovibrio vulgaris</name>
    <dbReference type="NCBI Taxonomy" id="883"/>
    <lineage>
        <taxon>Bacteria</taxon>
        <taxon>Pseudomonadati</taxon>
        <taxon>Thermodesulfobacteriota</taxon>
        <taxon>Desulfovibrionia</taxon>
        <taxon>Desulfovibrionales</taxon>
        <taxon>Desulfovibrionaceae</taxon>
        <taxon>Nitratidesulfovibrio</taxon>
    </lineage>
</organism>
<sequence>MARRRCRFAAAARLFFMEMKRKGDVSRLGGRALHEGSGALVNTPCPPEA</sequence>